<feature type="compositionally biased region" description="Polar residues" evidence="1">
    <location>
        <begin position="132"/>
        <end position="143"/>
    </location>
</feature>
<feature type="region of interest" description="Disordered" evidence="1">
    <location>
        <begin position="130"/>
        <end position="161"/>
    </location>
</feature>
<protein>
    <submittedName>
        <fullName evidence="3">Uncharacterized protein</fullName>
    </submittedName>
</protein>
<accession>A0A7W3N453</accession>
<comment type="caution">
    <text evidence="3">The sequence shown here is derived from an EMBL/GenBank/DDBJ whole genome shotgun (WGS) entry which is preliminary data.</text>
</comment>
<evidence type="ECO:0000256" key="2">
    <source>
        <dbReference type="SAM" id="SignalP"/>
    </source>
</evidence>
<sequence>MMRQTILTAALALAVPTLPALPALPALAAPGDGRITVRPAGVSEDTAQDATRVCRFYLDATGFQDDRALRYRLQRENSSSTVIVSGTIHLDNGSGSSGVIRVPDGEYALTWSSMGSLVAAGQKRITVDCKGSTGSQPASGNASTGTGQQAAETTAQADDDPSFLDLSRFL</sequence>
<keyword evidence="2" id="KW-0732">Signal</keyword>
<feature type="chain" id="PRO_5031189871" evidence="2">
    <location>
        <begin position="29"/>
        <end position="170"/>
    </location>
</feature>
<feature type="compositionally biased region" description="Low complexity" evidence="1">
    <location>
        <begin position="144"/>
        <end position="156"/>
    </location>
</feature>
<feature type="signal peptide" evidence="2">
    <location>
        <begin position="1"/>
        <end position="28"/>
    </location>
</feature>
<evidence type="ECO:0000313" key="3">
    <source>
        <dbReference type="EMBL" id="MBA9007152.1"/>
    </source>
</evidence>
<dbReference type="AlphaFoldDB" id="A0A7W3N453"/>
<gene>
    <name evidence="3" type="ORF">HNR21_006034</name>
</gene>
<keyword evidence="4" id="KW-1185">Reference proteome</keyword>
<evidence type="ECO:0000256" key="1">
    <source>
        <dbReference type="SAM" id="MobiDB-lite"/>
    </source>
</evidence>
<organism evidence="3 4">
    <name type="scientific">Thermomonospora cellulosilytica</name>
    <dbReference type="NCBI Taxonomy" id="1411118"/>
    <lineage>
        <taxon>Bacteria</taxon>
        <taxon>Bacillati</taxon>
        <taxon>Actinomycetota</taxon>
        <taxon>Actinomycetes</taxon>
        <taxon>Streptosporangiales</taxon>
        <taxon>Thermomonosporaceae</taxon>
        <taxon>Thermomonospora</taxon>
    </lineage>
</organism>
<dbReference type="Proteomes" id="UP000539313">
    <property type="component" value="Unassembled WGS sequence"/>
</dbReference>
<evidence type="ECO:0000313" key="4">
    <source>
        <dbReference type="Proteomes" id="UP000539313"/>
    </source>
</evidence>
<dbReference type="RefSeq" id="WP_182707808.1">
    <property type="nucleotide sequence ID" value="NZ_JACJII010000001.1"/>
</dbReference>
<proteinExistence type="predicted"/>
<name>A0A7W3N453_9ACTN</name>
<reference evidence="3 4" key="1">
    <citation type="submission" date="2020-08" db="EMBL/GenBank/DDBJ databases">
        <title>Sequencing the genomes of 1000 actinobacteria strains.</title>
        <authorList>
            <person name="Klenk H.-P."/>
        </authorList>
    </citation>
    <scope>NUCLEOTIDE SEQUENCE [LARGE SCALE GENOMIC DNA]</scope>
    <source>
        <strain evidence="3 4">DSM 45823</strain>
    </source>
</reference>
<dbReference type="EMBL" id="JACJII010000001">
    <property type="protein sequence ID" value="MBA9007152.1"/>
    <property type="molecule type" value="Genomic_DNA"/>
</dbReference>